<dbReference type="Gene3D" id="3.40.140.10">
    <property type="entry name" value="Cytidine Deaminase, domain 2"/>
    <property type="match status" value="1"/>
</dbReference>
<reference evidence="4" key="1">
    <citation type="journal article" date="2013" name="PLoS Genet.">
        <title>The genome of Spraguea lophii and the basis of host-microsporidian interactions.</title>
        <authorList>
            <person name="Campbell S.E."/>
            <person name="Williams T.A."/>
            <person name="Yousuf A."/>
            <person name="Soanes D.M."/>
            <person name="Paszkiewicz K.H."/>
            <person name="Williams B.A.P."/>
        </authorList>
    </citation>
    <scope>NUCLEOTIDE SEQUENCE [LARGE SCALE GENOMIC DNA]</scope>
    <source>
        <strain evidence="4">42_110</strain>
    </source>
</reference>
<dbReference type="InterPro" id="IPR024969">
    <property type="entry name" value="EIF3F/CSN6-like_C"/>
</dbReference>
<feature type="domain" description="MPN" evidence="2">
    <location>
        <begin position="4"/>
        <end position="133"/>
    </location>
</feature>
<dbReference type="InterPro" id="IPR037518">
    <property type="entry name" value="MPN"/>
</dbReference>
<name>S7W6J6_SPRLO</name>
<dbReference type="InParanoid" id="S7W6J6"/>
<keyword evidence="4" id="KW-1185">Reference proteome</keyword>
<keyword evidence="1" id="KW-0175">Coiled coil</keyword>
<dbReference type="HOGENOM" id="CLU_027018_3_0_1"/>
<accession>S7W6J6</accession>
<evidence type="ECO:0000256" key="1">
    <source>
        <dbReference type="SAM" id="Coils"/>
    </source>
</evidence>
<evidence type="ECO:0000313" key="4">
    <source>
        <dbReference type="Proteomes" id="UP000014978"/>
    </source>
</evidence>
<sequence length="252" mass="29200">MDKVVVHPVVLLSVLDHYRRVDNKRVFGIICGEERDGMLHIDLCYAIPFDESEEGWYFDTSYQNQFYSLFKKVHPTKYILGWYHSGPNISDRDPAITESFKFYLDDPLLLIVNVNIADNDDVPARVFYTMNNKMVPMETIIGGEEVEEVGVIHLLKNIKGKGENRMNEIKNSMKIYEQKLMEIEEEIQNMIDGKTHKSEELVLALQDCVEEIQSINVSGKEYEGKVFVSSVTKSMVNLQDLERNRKKVKEII</sequence>
<comment type="caution">
    <text evidence="3">The sequence shown here is derived from an EMBL/GenBank/DDBJ whole genome shotgun (WGS) entry which is preliminary data.</text>
</comment>
<dbReference type="OrthoDB" id="10256771at2759"/>
<proteinExistence type="predicted"/>
<feature type="coiled-coil region" evidence="1">
    <location>
        <begin position="166"/>
        <end position="193"/>
    </location>
</feature>
<dbReference type="Proteomes" id="UP000014978">
    <property type="component" value="Unassembled WGS sequence"/>
</dbReference>
<dbReference type="STRING" id="1358809.S7W6J6"/>
<dbReference type="EMBL" id="ATCN01000807">
    <property type="protein sequence ID" value="EPR78411.1"/>
    <property type="molecule type" value="Genomic_DNA"/>
</dbReference>
<dbReference type="GO" id="GO:0008237">
    <property type="term" value="F:metallopeptidase activity"/>
    <property type="evidence" value="ECO:0007669"/>
    <property type="project" value="InterPro"/>
</dbReference>
<dbReference type="SMART" id="SM00232">
    <property type="entry name" value="JAB_MPN"/>
    <property type="match status" value="1"/>
</dbReference>
<dbReference type="FunCoup" id="S7W6J6">
    <property type="interactions" value="176"/>
</dbReference>
<dbReference type="GO" id="GO:0043161">
    <property type="term" value="P:proteasome-mediated ubiquitin-dependent protein catabolic process"/>
    <property type="evidence" value="ECO:0007669"/>
    <property type="project" value="TreeGrafter"/>
</dbReference>
<dbReference type="PANTHER" id="PTHR10540:SF7">
    <property type="entry name" value="26S PROTEASOME NON-ATPASE REGULATORY SUBUNIT 7"/>
    <property type="match status" value="1"/>
</dbReference>
<dbReference type="OMA" id="DHYRRMD"/>
<dbReference type="Pfam" id="PF01398">
    <property type="entry name" value="JAB"/>
    <property type="match status" value="1"/>
</dbReference>
<dbReference type="VEuPathDB" id="MicrosporidiaDB:SLOPH_18"/>
<dbReference type="PANTHER" id="PTHR10540">
    <property type="entry name" value="EUKARYOTIC TRANSLATION INITIATION FACTOR 3 SUBUNIT F-RELATED"/>
    <property type="match status" value="1"/>
</dbReference>
<dbReference type="AlphaFoldDB" id="S7W6J6"/>
<organism evidence="3 4">
    <name type="scientific">Spraguea lophii (strain 42_110)</name>
    <name type="common">Microsporidian parasite</name>
    <dbReference type="NCBI Taxonomy" id="1358809"/>
    <lineage>
        <taxon>Eukaryota</taxon>
        <taxon>Fungi</taxon>
        <taxon>Fungi incertae sedis</taxon>
        <taxon>Microsporidia</taxon>
        <taxon>Spragueidae</taxon>
        <taxon>Spraguea</taxon>
    </lineage>
</organism>
<gene>
    <name evidence="3" type="ORF">SLOPH_18</name>
</gene>
<evidence type="ECO:0000313" key="3">
    <source>
        <dbReference type="EMBL" id="EPR78411.1"/>
    </source>
</evidence>
<dbReference type="Pfam" id="PF13012">
    <property type="entry name" value="MitMem_reg"/>
    <property type="match status" value="1"/>
</dbReference>
<dbReference type="InterPro" id="IPR000555">
    <property type="entry name" value="JAMM/MPN+_dom"/>
</dbReference>
<dbReference type="PROSITE" id="PS50249">
    <property type="entry name" value="MPN"/>
    <property type="match status" value="1"/>
</dbReference>
<evidence type="ECO:0000259" key="2">
    <source>
        <dbReference type="PROSITE" id="PS50249"/>
    </source>
</evidence>
<protein>
    <submittedName>
        <fullName evidence="3">26s proteasome regulatory subunit</fullName>
    </submittedName>
</protein>
<keyword evidence="3" id="KW-0647">Proteasome</keyword>
<dbReference type="GO" id="GO:0000502">
    <property type="term" value="C:proteasome complex"/>
    <property type="evidence" value="ECO:0007669"/>
    <property type="project" value="UniProtKB-KW"/>
</dbReference>